<evidence type="ECO:0000313" key="3">
    <source>
        <dbReference type="Proteomes" id="UP001500936"/>
    </source>
</evidence>
<gene>
    <name evidence="2" type="ORF">GCM10023187_09570</name>
</gene>
<dbReference type="NCBIfam" id="TIGR04514">
    <property type="entry name" value="GWxTD_dom"/>
    <property type="match status" value="1"/>
</dbReference>
<organism evidence="2 3">
    <name type="scientific">Nibrella viscosa</name>
    <dbReference type="NCBI Taxonomy" id="1084524"/>
    <lineage>
        <taxon>Bacteria</taxon>
        <taxon>Pseudomonadati</taxon>
        <taxon>Bacteroidota</taxon>
        <taxon>Cytophagia</taxon>
        <taxon>Cytophagales</taxon>
        <taxon>Spirosomataceae</taxon>
        <taxon>Nibrella</taxon>
    </lineage>
</organism>
<accession>A0ABP8K069</accession>
<protein>
    <recommendedName>
        <fullName evidence="1">GWxTD domain-containing protein</fullName>
    </recommendedName>
</protein>
<comment type="caution">
    <text evidence="2">The sequence shown here is derived from an EMBL/GenBank/DDBJ whole genome shotgun (WGS) entry which is preliminary data.</text>
</comment>
<keyword evidence="3" id="KW-1185">Reference proteome</keyword>
<name>A0ABP8K069_9BACT</name>
<sequence>MPAAPSGEYTITAIKGKFLSIDSTSARVFLNIYGRQPSGQPLTVDDLSSHFLVNYVMYADYNNRERLGYGNVPLSAQVAVADGDHLTLTFDVKKPANATNAVLLTEISETSNGKKALNDLPIRFKSTKLSDRFSLYTPNGQLPQLKNYVNVNDTLVIRDVAGTSRQLYLFRYKHDFDPAQSPMNTSSRPAPKSLAVDTAVMIMTNQPLQLAEEGLYFFVEDTTDAAGIGLVAVDKRFPRITRPEKLIRPVLYMSTSQEINELNNAPDAKKALDRYWLSLMSGNEEVARRAIRAYYNRVEEANKLFTSYKEGWKTDKGMIYIILGPPDRVQRSRDREVWVYTKRANVSEINFTFNKRPNQFVEDHYELVRYVEYQPIWYPIVEAWRTGAIRE</sequence>
<dbReference type="Proteomes" id="UP001500936">
    <property type="component" value="Unassembled WGS sequence"/>
</dbReference>
<dbReference type="InterPro" id="IPR030959">
    <property type="entry name" value="GWxTD_dom"/>
</dbReference>
<proteinExistence type="predicted"/>
<dbReference type="Pfam" id="PF20094">
    <property type="entry name" value="GWxTD_dom"/>
    <property type="match status" value="1"/>
</dbReference>
<reference evidence="3" key="1">
    <citation type="journal article" date="2019" name="Int. J. Syst. Evol. Microbiol.">
        <title>The Global Catalogue of Microorganisms (GCM) 10K type strain sequencing project: providing services to taxonomists for standard genome sequencing and annotation.</title>
        <authorList>
            <consortium name="The Broad Institute Genomics Platform"/>
            <consortium name="The Broad Institute Genome Sequencing Center for Infectious Disease"/>
            <person name="Wu L."/>
            <person name="Ma J."/>
        </authorList>
    </citation>
    <scope>NUCLEOTIDE SEQUENCE [LARGE SCALE GENOMIC DNA]</scope>
    <source>
        <strain evidence="3">JCM 17925</strain>
    </source>
</reference>
<evidence type="ECO:0000259" key="1">
    <source>
        <dbReference type="Pfam" id="PF20094"/>
    </source>
</evidence>
<evidence type="ECO:0000313" key="2">
    <source>
        <dbReference type="EMBL" id="GAA4398704.1"/>
    </source>
</evidence>
<feature type="domain" description="GWxTD" evidence="1">
    <location>
        <begin position="214"/>
        <end position="386"/>
    </location>
</feature>
<dbReference type="EMBL" id="BAABHB010000002">
    <property type="protein sequence ID" value="GAA4398704.1"/>
    <property type="molecule type" value="Genomic_DNA"/>
</dbReference>